<protein>
    <recommendedName>
        <fullName evidence="3">Carbon monoxide dehydrogenase subunit G</fullName>
    </recommendedName>
</protein>
<reference evidence="2" key="1">
    <citation type="journal article" date="2019" name="Int. J. Syst. Evol. Microbiol.">
        <title>The Global Catalogue of Microorganisms (GCM) 10K type strain sequencing project: providing services to taxonomists for standard genome sequencing and annotation.</title>
        <authorList>
            <consortium name="The Broad Institute Genomics Platform"/>
            <consortium name="The Broad Institute Genome Sequencing Center for Infectious Disease"/>
            <person name="Wu L."/>
            <person name="Ma J."/>
        </authorList>
    </citation>
    <scope>NUCLEOTIDE SEQUENCE [LARGE SCALE GENOMIC DNA]</scope>
    <source>
        <strain evidence="2">JCM 16548</strain>
    </source>
</reference>
<dbReference type="Pfam" id="PF10698">
    <property type="entry name" value="DUF2505"/>
    <property type="match status" value="1"/>
</dbReference>
<dbReference type="SUPFAM" id="SSF55961">
    <property type="entry name" value="Bet v1-like"/>
    <property type="match status" value="1"/>
</dbReference>
<sequence>MDITSRVEFAAGVEEVFAMMTDRAYLEEVCAATHARSFEAEVTGTTTRTSRKLPAPDVAAKFVGPEITVLDETNWGPADANGNRTGRVTMSIPGQPVTMKGAIELSAGGPGTIAQLTGDLKVAIPLLGKKMEQSAAPAILAGFRTQQRVGDAWLTRS</sequence>
<proteinExistence type="predicted"/>
<evidence type="ECO:0000313" key="1">
    <source>
        <dbReference type="EMBL" id="GAA3696133.1"/>
    </source>
</evidence>
<evidence type="ECO:0000313" key="2">
    <source>
        <dbReference type="Proteomes" id="UP001500051"/>
    </source>
</evidence>
<dbReference type="EMBL" id="BAAAYX010000002">
    <property type="protein sequence ID" value="GAA3696133.1"/>
    <property type="molecule type" value="Genomic_DNA"/>
</dbReference>
<dbReference type="RefSeq" id="WP_344811176.1">
    <property type="nucleotide sequence ID" value="NZ_BAAAYX010000002.1"/>
</dbReference>
<dbReference type="Gene3D" id="3.30.530.20">
    <property type="match status" value="1"/>
</dbReference>
<gene>
    <name evidence="1" type="ORF">GCM10022204_10130</name>
</gene>
<accession>A0ABP7CTH7</accession>
<name>A0ABP7CTH7_9ACTN</name>
<organism evidence="1 2">
    <name type="scientific">Microlunatus aurantiacus</name>
    <dbReference type="NCBI Taxonomy" id="446786"/>
    <lineage>
        <taxon>Bacteria</taxon>
        <taxon>Bacillati</taxon>
        <taxon>Actinomycetota</taxon>
        <taxon>Actinomycetes</taxon>
        <taxon>Propionibacteriales</taxon>
        <taxon>Propionibacteriaceae</taxon>
        <taxon>Microlunatus</taxon>
    </lineage>
</organism>
<dbReference type="InterPro" id="IPR023393">
    <property type="entry name" value="START-like_dom_sf"/>
</dbReference>
<dbReference type="InterPro" id="IPR019639">
    <property type="entry name" value="DUF2505"/>
</dbReference>
<dbReference type="Proteomes" id="UP001500051">
    <property type="component" value="Unassembled WGS sequence"/>
</dbReference>
<keyword evidence="2" id="KW-1185">Reference proteome</keyword>
<evidence type="ECO:0008006" key="3">
    <source>
        <dbReference type="Google" id="ProtNLM"/>
    </source>
</evidence>
<comment type="caution">
    <text evidence="1">The sequence shown here is derived from an EMBL/GenBank/DDBJ whole genome shotgun (WGS) entry which is preliminary data.</text>
</comment>